<accession>A0A9D4F0V3</accession>
<reference evidence="1" key="1">
    <citation type="journal article" date="2019" name="bioRxiv">
        <title>The Genome of the Zebra Mussel, Dreissena polymorpha: A Resource for Invasive Species Research.</title>
        <authorList>
            <person name="McCartney M.A."/>
            <person name="Auch B."/>
            <person name="Kono T."/>
            <person name="Mallez S."/>
            <person name="Zhang Y."/>
            <person name="Obille A."/>
            <person name="Becker A."/>
            <person name="Abrahante J.E."/>
            <person name="Garbe J."/>
            <person name="Badalamenti J.P."/>
            <person name="Herman A."/>
            <person name="Mangelson H."/>
            <person name="Liachko I."/>
            <person name="Sullivan S."/>
            <person name="Sone E.D."/>
            <person name="Koren S."/>
            <person name="Silverstein K.A.T."/>
            <person name="Beckman K.B."/>
            <person name="Gohl D.M."/>
        </authorList>
    </citation>
    <scope>NUCLEOTIDE SEQUENCE</scope>
    <source>
        <strain evidence="1">Duluth1</strain>
        <tissue evidence="1">Whole animal</tissue>
    </source>
</reference>
<reference evidence="1" key="2">
    <citation type="submission" date="2020-11" db="EMBL/GenBank/DDBJ databases">
        <authorList>
            <person name="McCartney M.A."/>
            <person name="Auch B."/>
            <person name="Kono T."/>
            <person name="Mallez S."/>
            <person name="Becker A."/>
            <person name="Gohl D.M."/>
            <person name="Silverstein K.A.T."/>
            <person name="Koren S."/>
            <person name="Bechman K.B."/>
            <person name="Herman A."/>
            <person name="Abrahante J.E."/>
            <person name="Garbe J."/>
        </authorList>
    </citation>
    <scope>NUCLEOTIDE SEQUENCE</scope>
    <source>
        <strain evidence="1">Duluth1</strain>
        <tissue evidence="1">Whole animal</tissue>
    </source>
</reference>
<name>A0A9D4F0V3_DREPO</name>
<dbReference type="AlphaFoldDB" id="A0A9D4F0V3"/>
<organism evidence="1 2">
    <name type="scientific">Dreissena polymorpha</name>
    <name type="common">Zebra mussel</name>
    <name type="synonym">Mytilus polymorpha</name>
    <dbReference type="NCBI Taxonomy" id="45954"/>
    <lineage>
        <taxon>Eukaryota</taxon>
        <taxon>Metazoa</taxon>
        <taxon>Spiralia</taxon>
        <taxon>Lophotrochozoa</taxon>
        <taxon>Mollusca</taxon>
        <taxon>Bivalvia</taxon>
        <taxon>Autobranchia</taxon>
        <taxon>Heteroconchia</taxon>
        <taxon>Euheterodonta</taxon>
        <taxon>Imparidentia</taxon>
        <taxon>Neoheterodontei</taxon>
        <taxon>Myida</taxon>
        <taxon>Dreissenoidea</taxon>
        <taxon>Dreissenidae</taxon>
        <taxon>Dreissena</taxon>
    </lineage>
</organism>
<protein>
    <submittedName>
        <fullName evidence="1">Uncharacterized protein</fullName>
    </submittedName>
</protein>
<evidence type="ECO:0000313" key="2">
    <source>
        <dbReference type="Proteomes" id="UP000828390"/>
    </source>
</evidence>
<dbReference type="Proteomes" id="UP000828390">
    <property type="component" value="Unassembled WGS sequence"/>
</dbReference>
<proteinExistence type="predicted"/>
<sequence length="53" mass="6269">MSQDSGTQYAQPAEETVLWLWSMACDFKSRHRKTVKHLRKEISWYIVSTPLVE</sequence>
<keyword evidence="2" id="KW-1185">Reference proteome</keyword>
<dbReference type="EMBL" id="JAIWYP010000008">
    <property type="protein sequence ID" value="KAH3789239.1"/>
    <property type="molecule type" value="Genomic_DNA"/>
</dbReference>
<gene>
    <name evidence="1" type="ORF">DPMN_167414</name>
</gene>
<comment type="caution">
    <text evidence="1">The sequence shown here is derived from an EMBL/GenBank/DDBJ whole genome shotgun (WGS) entry which is preliminary data.</text>
</comment>
<evidence type="ECO:0000313" key="1">
    <source>
        <dbReference type="EMBL" id="KAH3789239.1"/>
    </source>
</evidence>